<reference evidence="18 19" key="1">
    <citation type="submission" date="2019-09" db="EMBL/GenBank/DDBJ databases">
        <authorList>
            <person name="Chandra G."/>
            <person name="Truman W A."/>
        </authorList>
    </citation>
    <scope>NUCLEOTIDE SEQUENCE [LARGE SCALE GENOMIC DNA]</scope>
    <source>
        <strain evidence="18">PS928</strain>
    </source>
</reference>
<comment type="similarity">
    <text evidence="2">Belongs to the BexD/CtrA/VexA family.</text>
</comment>
<dbReference type="EMBL" id="CABVJF010000039">
    <property type="protein sequence ID" value="VVQ26025.1"/>
    <property type="molecule type" value="Genomic_DNA"/>
</dbReference>
<feature type="domain" description="Outer-membrane lipoprotein Wza C-terminal" evidence="16">
    <location>
        <begin position="312"/>
        <end position="337"/>
    </location>
</feature>
<keyword evidence="11" id="KW-0472">Membrane</keyword>
<evidence type="ECO:0000256" key="6">
    <source>
        <dbReference type="ARBA" id="ARBA00022692"/>
    </source>
</evidence>
<evidence type="ECO:0000256" key="3">
    <source>
        <dbReference type="ARBA" id="ARBA00022448"/>
    </source>
</evidence>
<keyword evidence="10" id="KW-0626">Porin</keyword>
<feature type="domain" description="SLBB" evidence="17">
    <location>
        <begin position="221"/>
        <end position="307"/>
    </location>
</feature>
<dbReference type="Pfam" id="PF18412">
    <property type="entry name" value="Wza_C"/>
    <property type="match status" value="1"/>
</dbReference>
<evidence type="ECO:0000256" key="9">
    <source>
        <dbReference type="ARBA" id="ARBA00023065"/>
    </source>
</evidence>
<evidence type="ECO:0000259" key="17">
    <source>
        <dbReference type="Pfam" id="PF22461"/>
    </source>
</evidence>
<dbReference type="Pfam" id="PF02563">
    <property type="entry name" value="Poly_export"/>
    <property type="match status" value="1"/>
</dbReference>
<comment type="subcellular location">
    <subcellularLocation>
        <location evidence="1">Cell outer membrane</location>
        <topology evidence="1">Multi-pass membrane protein</topology>
    </subcellularLocation>
</comment>
<name>A0A5E7VUC3_PSEFL</name>
<keyword evidence="8" id="KW-0625">Polysaccharide transport</keyword>
<evidence type="ECO:0000256" key="8">
    <source>
        <dbReference type="ARBA" id="ARBA00023047"/>
    </source>
</evidence>
<feature type="domain" description="Polysaccharide export protein N-terminal" evidence="15">
    <location>
        <begin position="48"/>
        <end position="131"/>
    </location>
</feature>
<dbReference type="GO" id="GO:0015159">
    <property type="term" value="F:polysaccharide transmembrane transporter activity"/>
    <property type="evidence" value="ECO:0007669"/>
    <property type="project" value="InterPro"/>
</dbReference>
<dbReference type="GO" id="GO:0046930">
    <property type="term" value="C:pore complex"/>
    <property type="evidence" value="ECO:0007669"/>
    <property type="project" value="UniProtKB-KW"/>
</dbReference>
<keyword evidence="5" id="KW-0762">Sugar transport</keyword>
<evidence type="ECO:0000259" key="16">
    <source>
        <dbReference type="Pfam" id="PF18412"/>
    </source>
</evidence>
<sequence length="342" mass="37352">MDTGSIIGDESSENSRVELIPITPKLVAIDAATETRNSIPQELLSFKPSDYRIGANDVLYITVWDHPELTAPSGAQQQIDANGRLVRPDGTLFYPYIGSVKAAGKTIEELRATLAEHLAQYVESPQVDVNIIRFASQKVMISGAVQKAGPQPITTTPMNIVEALGAAGVDVNMADLSGLTLTRDGHTNTLDFDSLNRSETDLYKVYLKGGDQLHLPYNDRKKVYIVGEVNTPRFINFKTNKINLADALGTAGGLRQETARGNSVYVIRATKDLETRPAQVFQLEAQSPTAYAVASQFYLQPQDVVFVGPAKITRWNRFITQLLPSSGLVSSGVTTQNNLRDN</sequence>
<evidence type="ECO:0000256" key="7">
    <source>
        <dbReference type="ARBA" id="ARBA00022729"/>
    </source>
</evidence>
<keyword evidence="6" id="KW-0812">Transmembrane</keyword>
<proteinExistence type="inferred from homology"/>
<evidence type="ECO:0000256" key="11">
    <source>
        <dbReference type="ARBA" id="ARBA00023136"/>
    </source>
</evidence>
<dbReference type="Gene3D" id="3.30.1950.10">
    <property type="entry name" value="wza like domain"/>
    <property type="match status" value="1"/>
</dbReference>
<dbReference type="AlphaFoldDB" id="A0A5E7VUC3"/>
<dbReference type="InterPro" id="IPR049712">
    <property type="entry name" value="Poly_export"/>
</dbReference>
<protein>
    <recommendedName>
        <fullName evidence="20">Capsular biosynthesis protein</fullName>
    </recommendedName>
</protein>
<dbReference type="PANTHER" id="PTHR33619">
    <property type="entry name" value="POLYSACCHARIDE EXPORT PROTEIN GFCE-RELATED"/>
    <property type="match status" value="1"/>
</dbReference>
<dbReference type="Gene3D" id="3.10.560.10">
    <property type="entry name" value="Outer membrane lipoprotein wza domain like"/>
    <property type="match status" value="2"/>
</dbReference>
<dbReference type="GO" id="GO:0009279">
    <property type="term" value="C:cell outer membrane"/>
    <property type="evidence" value="ECO:0007669"/>
    <property type="project" value="UniProtKB-SubCell"/>
</dbReference>
<evidence type="ECO:0000313" key="18">
    <source>
        <dbReference type="EMBL" id="VVQ26025.1"/>
    </source>
</evidence>
<evidence type="ECO:0000313" key="19">
    <source>
        <dbReference type="Proteomes" id="UP000381378"/>
    </source>
</evidence>
<keyword evidence="4" id="KW-1134">Transmembrane beta strand</keyword>
<keyword evidence="12" id="KW-0564">Palmitate</keyword>
<evidence type="ECO:0000256" key="4">
    <source>
        <dbReference type="ARBA" id="ARBA00022452"/>
    </source>
</evidence>
<keyword evidence="9" id="KW-0406">Ion transport</keyword>
<evidence type="ECO:0000256" key="12">
    <source>
        <dbReference type="ARBA" id="ARBA00023139"/>
    </source>
</evidence>
<feature type="domain" description="SLBB" evidence="17">
    <location>
        <begin position="137"/>
        <end position="214"/>
    </location>
</feature>
<accession>A0A5E7VUC3</accession>
<evidence type="ECO:0000256" key="2">
    <source>
        <dbReference type="ARBA" id="ARBA00009450"/>
    </source>
</evidence>
<gene>
    <name evidence="18" type="ORF">PS928_06318</name>
</gene>
<evidence type="ECO:0000256" key="5">
    <source>
        <dbReference type="ARBA" id="ARBA00022597"/>
    </source>
</evidence>
<evidence type="ECO:0000256" key="14">
    <source>
        <dbReference type="ARBA" id="ARBA00023288"/>
    </source>
</evidence>
<evidence type="ECO:0000256" key="13">
    <source>
        <dbReference type="ARBA" id="ARBA00023237"/>
    </source>
</evidence>
<keyword evidence="7" id="KW-0732">Signal</keyword>
<evidence type="ECO:0000259" key="15">
    <source>
        <dbReference type="Pfam" id="PF02563"/>
    </source>
</evidence>
<dbReference type="PANTHER" id="PTHR33619:SF3">
    <property type="entry name" value="POLYSACCHARIDE EXPORT PROTEIN GFCE-RELATED"/>
    <property type="match status" value="1"/>
</dbReference>
<dbReference type="Pfam" id="PF22461">
    <property type="entry name" value="SLBB_2"/>
    <property type="match status" value="2"/>
</dbReference>
<dbReference type="GO" id="GO:0006811">
    <property type="term" value="P:monoatomic ion transport"/>
    <property type="evidence" value="ECO:0007669"/>
    <property type="project" value="UniProtKB-KW"/>
</dbReference>
<keyword evidence="3" id="KW-0813">Transport</keyword>
<dbReference type="InterPro" id="IPR003715">
    <property type="entry name" value="Poly_export_N"/>
</dbReference>
<dbReference type="InterPro" id="IPR054765">
    <property type="entry name" value="SLBB_dom"/>
</dbReference>
<evidence type="ECO:0000256" key="1">
    <source>
        <dbReference type="ARBA" id="ARBA00004571"/>
    </source>
</evidence>
<organism evidence="18 19">
    <name type="scientific">Pseudomonas fluorescens</name>
    <dbReference type="NCBI Taxonomy" id="294"/>
    <lineage>
        <taxon>Bacteria</taxon>
        <taxon>Pseudomonadati</taxon>
        <taxon>Pseudomonadota</taxon>
        <taxon>Gammaproteobacteria</taxon>
        <taxon>Pseudomonadales</taxon>
        <taxon>Pseudomonadaceae</taxon>
        <taxon>Pseudomonas</taxon>
    </lineage>
</organism>
<dbReference type="InterPro" id="IPR040716">
    <property type="entry name" value="Wza_C"/>
</dbReference>
<keyword evidence="14" id="KW-0449">Lipoprotein</keyword>
<dbReference type="GO" id="GO:0015288">
    <property type="term" value="F:porin activity"/>
    <property type="evidence" value="ECO:0007669"/>
    <property type="project" value="UniProtKB-KW"/>
</dbReference>
<keyword evidence="13" id="KW-0998">Cell outer membrane</keyword>
<dbReference type="Proteomes" id="UP000381378">
    <property type="component" value="Unassembled WGS sequence"/>
</dbReference>
<evidence type="ECO:0008006" key="20">
    <source>
        <dbReference type="Google" id="ProtNLM"/>
    </source>
</evidence>
<evidence type="ECO:0000256" key="10">
    <source>
        <dbReference type="ARBA" id="ARBA00023114"/>
    </source>
</evidence>